<name>A0A5S3NZU0_9SPHN</name>
<comment type="caution">
    <text evidence="2">The sequence shown here is derived from an EMBL/GenBank/DDBJ whole genome shotgun (WGS) entry which is preliminary data.</text>
</comment>
<protein>
    <submittedName>
        <fullName evidence="2">Uncharacterized protein</fullName>
    </submittedName>
</protein>
<feature type="transmembrane region" description="Helical" evidence="1">
    <location>
        <begin position="102"/>
        <end position="121"/>
    </location>
</feature>
<evidence type="ECO:0000313" key="3">
    <source>
        <dbReference type="Proteomes" id="UP000309668"/>
    </source>
</evidence>
<gene>
    <name evidence="2" type="ORF">FEV51_12290</name>
</gene>
<sequence>MTEPIPTRSRLLNGWRIAGWGALLALLTLPAITMALTGEVEWTAGDFVFAAVLLGALGGGVEMAVKVSRSGTHMAGLVMSALAAFLTIWINASVGIIREGPINIAFFAIILAAVAASVIVCFRPRAMLLIAGCIVAAELAVGLFAELTGQPDWGPVVFVAGLWLLPAILFYSARAW</sequence>
<dbReference type="RefSeq" id="WP_138619369.1">
    <property type="nucleotide sequence ID" value="NZ_VCAO01000010.1"/>
</dbReference>
<accession>A0A5S3NZU0</accession>
<organism evidence="2 3">
    <name type="scientific">Qipengyuania marisflavi</name>
    <dbReference type="NCBI Taxonomy" id="2486356"/>
    <lineage>
        <taxon>Bacteria</taxon>
        <taxon>Pseudomonadati</taxon>
        <taxon>Pseudomonadota</taxon>
        <taxon>Alphaproteobacteria</taxon>
        <taxon>Sphingomonadales</taxon>
        <taxon>Erythrobacteraceae</taxon>
        <taxon>Qipengyuania</taxon>
    </lineage>
</organism>
<dbReference type="EMBL" id="VCAO01000010">
    <property type="protein sequence ID" value="TMM45862.1"/>
    <property type="molecule type" value="Genomic_DNA"/>
</dbReference>
<evidence type="ECO:0000313" key="2">
    <source>
        <dbReference type="EMBL" id="TMM45862.1"/>
    </source>
</evidence>
<keyword evidence="1" id="KW-0812">Transmembrane</keyword>
<feature type="transmembrane region" description="Helical" evidence="1">
    <location>
        <begin position="128"/>
        <end position="147"/>
    </location>
</feature>
<dbReference type="OrthoDB" id="9813621at2"/>
<keyword evidence="1" id="KW-1133">Transmembrane helix</keyword>
<reference evidence="2 3" key="1">
    <citation type="submission" date="2019-05" db="EMBL/GenBank/DDBJ databases">
        <title>Erythrobacter marisflavi sp. nov., isolated from isolated from water of an estuary environment.</title>
        <authorList>
            <person name="Yoon J.-H."/>
        </authorList>
    </citation>
    <scope>NUCLEOTIDE SEQUENCE [LARGE SCALE GENOMIC DNA]</scope>
    <source>
        <strain evidence="2 3">KEM-5</strain>
    </source>
</reference>
<feature type="transmembrane region" description="Helical" evidence="1">
    <location>
        <begin position="47"/>
        <end position="65"/>
    </location>
</feature>
<feature type="transmembrane region" description="Helical" evidence="1">
    <location>
        <begin position="153"/>
        <end position="173"/>
    </location>
</feature>
<keyword evidence="3" id="KW-1185">Reference proteome</keyword>
<proteinExistence type="predicted"/>
<keyword evidence="1" id="KW-0472">Membrane</keyword>
<feature type="transmembrane region" description="Helical" evidence="1">
    <location>
        <begin position="77"/>
        <end position="96"/>
    </location>
</feature>
<evidence type="ECO:0000256" key="1">
    <source>
        <dbReference type="SAM" id="Phobius"/>
    </source>
</evidence>
<dbReference type="AlphaFoldDB" id="A0A5S3NZU0"/>
<dbReference type="Proteomes" id="UP000309668">
    <property type="component" value="Unassembled WGS sequence"/>
</dbReference>